<dbReference type="InterPro" id="IPR001431">
    <property type="entry name" value="Pept_M16_Zn_BS"/>
</dbReference>
<keyword evidence="10" id="KW-0482">Metalloprotease</keyword>
<reference evidence="21" key="2">
    <citation type="journal article" date="2021" name="Microbiome">
        <title>Successional dynamics and alternative stable states in a saline activated sludge microbial community over 9 years.</title>
        <authorList>
            <person name="Wang Y."/>
            <person name="Ye J."/>
            <person name="Ju F."/>
            <person name="Liu L."/>
            <person name="Boyd J.A."/>
            <person name="Deng Y."/>
            <person name="Parks D.H."/>
            <person name="Jiang X."/>
            <person name="Yin X."/>
            <person name="Woodcroft B.J."/>
            <person name="Tyson G.W."/>
            <person name="Hugenholtz P."/>
            <person name="Polz M.F."/>
            <person name="Zhang T."/>
        </authorList>
    </citation>
    <scope>NUCLEOTIDE SEQUENCE</scope>
    <source>
        <strain evidence="21">HKST-UBA01</strain>
    </source>
</reference>
<evidence type="ECO:0000259" key="18">
    <source>
        <dbReference type="Pfam" id="PF05193"/>
    </source>
</evidence>
<feature type="domain" description="Peptidase M16 C-terminal" evidence="18">
    <location>
        <begin position="294"/>
        <end position="473"/>
    </location>
</feature>
<organism evidence="21 22">
    <name type="scientific">Eiseniibacteriota bacterium</name>
    <dbReference type="NCBI Taxonomy" id="2212470"/>
    <lineage>
        <taxon>Bacteria</taxon>
        <taxon>Candidatus Eiseniibacteriota</taxon>
    </lineage>
</organism>
<dbReference type="SUPFAM" id="SSF63411">
    <property type="entry name" value="LuxS/MPP-like metallohydrolase"/>
    <property type="match status" value="4"/>
</dbReference>
<evidence type="ECO:0000256" key="13">
    <source>
        <dbReference type="ARBA" id="ARBA00033450"/>
    </source>
</evidence>
<dbReference type="FunFam" id="3.30.830.10:FF:000012">
    <property type="entry name" value="Protease 3"/>
    <property type="match status" value="1"/>
</dbReference>
<dbReference type="PROSITE" id="PS00143">
    <property type="entry name" value="INSULINASE"/>
    <property type="match status" value="1"/>
</dbReference>
<dbReference type="PANTHER" id="PTHR43690:SF18">
    <property type="entry name" value="INSULIN-DEGRADING ENZYME-RELATED"/>
    <property type="match status" value="1"/>
</dbReference>
<evidence type="ECO:0000256" key="5">
    <source>
        <dbReference type="ARBA" id="ARBA00017565"/>
    </source>
</evidence>
<dbReference type="InterPro" id="IPR032632">
    <property type="entry name" value="Peptidase_M16_M"/>
</dbReference>
<evidence type="ECO:0000256" key="4">
    <source>
        <dbReference type="ARBA" id="ARBA00012449"/>
    </source>
</evidence>
<dbReference type="Pfam" id="PF22456">
    <property type="entry name" value="PqqF-like_C_4"/>
    <property type="match status" value="1"/>
</dbReference>
<keyword evidence="9" id="KW-0862">Zinc</keyword>
<dbReference type="InterPro" id="IPR054734">
    <property type="entry name" value="PqqF-like_C_4"/>
</dbReference>
<evidence type="ECO:0000256" key="9">
    <source>
        <dbReference type="ARBA" id="ARBA00022833"/>
    </source>
</evidence>
<proteinExistence type="inferred from homology"/>
<evidence type="ECO:0000259" key="17">
    <source>
        <dbReference type="Pfam" id="PF00675"/>
    </source>
</evidence>
<evidence type="ECO:0000256" key="7">
    <source>
        <dbReference type="ARBA" id="ARBA00022723"/>
    </source>
</evidence>
<evidence type="ECO:0000256" key="16">
    <source>
        <dbReference type="SAM" id="Phobius"/>
    </source>
</evidence>
<dbReference type="Proteomes" id="UP000697710">
    <property type="component" value="Unassembled WGS sequence"/>
</dbReference>
<sequence length="1034" mass="116030">MNASCVRHVVSLSVQLSAPERTSQGMDPCWLDLTRSLSFGGTMQLTTPLALRASHSTPARPHAGKRGPRPTDSCFAPRPRRATASALGGLPLFLAVTVVLAALAWPNATQAAPSVIDLELRRPGDESQIRAFTLDNQLQVLLVSDPSMQKSAAALDVAVGSLEDPDNQQGVAHFLEHLLFLGTEKYPDVDEYSAYLSANNGSSNAYTADENTNYQLEVNPDAFEGALDRFAQFFVAPLFDPEFVDRERNAVNSEHQKNVQNDFWRFRQIQQDLYREGHPQRKFSTGTLETLADATREEIIGFYQKYYSANVMRLCVMGPQDLDTMEGWVKDRFAAIPNRNRGDLTYPTDVWNPNDIPRLVQIKPVTEARTLELQFASPSVESHWQEKPDLLLGSLIGHEGKGSLLSELKKRDLATGLGAGSNTSSFTTQLSYRITLTENGRAHVDEVIDLFFSYIDMLRKSGLPEYYYDEEKTMSDIGYVYRDHEEGMWTASTYASLMQDYPPAEILKDSRLFFKYDPNLFKAYLDKIRPELMQVTLSAPDVETSEVEPFYGAEYQATKIPAEKIERWKKAKATGAFKYPEPNPFLPDNLSLLENDTHTEPYKLIDDQRGTYWFEQDKTFHLPKAQVSLLLLTDLPKSSPRQRLLSILYARAIDEGLNEWRYPALLAGLGASVAPDLRGIQLSVGGYSQRVPELLEELATRLRDVTIDDRTFAAIKDDLRREVANAEFGQAYQQLFYEYNFLMNPDSIHRREYQDMIASVTLDDVKKFAKEVLRESAVEGVAYGNLDGQTLAASLSKAFQEASGKTLPEDRRPKRPVLQLPAGHPMAYVFSTKSDNSCWGTSVQFGPRDYRREAILRVGAAALESGFYTEMRSRQQLGYIVWSFANVQGEIPGMWFVIQSGDYSATELAARATTWLAETVPSLREIPEDEFAGLKASIVEDLRQVDTDINERMGTLDLEAVRFDGDFEHDDRVIAELESLTAGEVASAFETAFAPASRASISIYYDAEGKAASEPTEEVIANVDQFRTTYPVVF</sequence>
<dbReference type="Pfam" id="PF16187">
    <property type="entry name" value="Peptidase_M16_M"/>
    <property type="match status" value="1"/>
</dbReference>
<dbReference type="AlphaFoldDB" id="A0A956M126"/>
<evidence type="ECO:0000259" key="19">
    <source>
        <dbReference type="Pfam" id="PF16187"/>
    </source>
</evidence>
<dbReference type="Pfam" id="PF00675">
    <property type="entry name" value="Peptidase_M16"/>
    <property type="match status" value="1"/>
</dbReference>
<protein>
    <recommendedName>
        <fullName evidence="5">Protease 3</fullName>
        <ecNumber evidence="4">3.4.24.55</ecNumber>
    </recommendedName>
    <alternativeName>
        <fullName evidence="13">Pitrilysin</fullName>
    </alternativeName>
    <alternativeName>
        <fullName evidence="12">Protease III</fullName>
    </alternativeName>
    <alternativeName>
        <fullName evidence="11">Protease pi</fullName>
    </alternativeName>
</protein>
<comment type="caution">
    <text evidence="21">The sequence shown here is derived from an EMBL/GenBank/DDBJ whole genome shotgun (WGS) entry which is preliminary data.</text>
</comment>
<evidence type="ECO:0000256" key="6">
    <source>
        <dbReference type="ARBA" id="ARBA00022670"/>
    </source>
</evidence>
<evidence type="ECO:0000256" key="3">
    <source>
        <dbReference type="ARBA" id="ARBA00007261"/>
    </source>
</evidence>
<comment type="cofactor">
    <cofactor evidence="1">
        <name>Zn(2+)</name>
        <dbReference type="ChEBI" id="CHEBI:29105"/>
    </cofactor>
</comment>
<evidence type="ECO:0000256" key="10">
    <source>
        <dbReference type="ARBA" id="ARBA00023049"/>
    </source>
</evidence>
<dbReference type="GO" id="GO:0004222">
    <property type="term" value="F:metalloendopeptidase activity"/>
    <property type="evidence" value="ECO:0007669"/>
    <property type="project" value="UniProtKB-EC"/>
</dbReference>
<keyword evidence="16" id="KW-0812">Transmembrane</keyword>
<dbReference type="InterPro" id="IPR050626">
    <property type="entry name" value="Peptidase_M16"/>
</dbReference>
<evidence type="ECO:0000256" key="12">
    <source>
        <dbReference type="ARBA" id="ARBA00031184"/>
    </source>
</evidence>
<evidence type="ECO:0000313" key="21">
    <source>
        <dbReference type="EMBL" id="MCA9729023.1"/>
    </source>
</evidence>
<keyword evidence="16" id="KW-1133">Transmembrane helix</keyword>
<keyword evidence="8" id="KW-0378">Hydrolase</keyword>
<evidence type="ECO:0000256" key="14">
    <source>
        <dbReference type="RuleBase" id="RU004447"/>
    </source>
</evidence>
<evidence type="ECO:0000256" key="15">
    <source>
        <dbReference type="SAM" id="MobiDB-lite"/>
    </source>
</evidence>
<dbReference type="GO" id="GO:0006508">
    <property type="term" value="P:proteolysis"/>
    <property type="evidence" value="ECO:0007669"/>
    <property type="project" value="UniProtKB-KW"/>
</dbReference>
<dbReference type="EC" id="3.4.24.55" evidence="4"/>
<accession>A0A956M126</accession>
<dbReference type="Gene3D" id="3.30.830.10">
    <property type="entry name" value="Metalloenzyme, LuxS/M16 peptidase-like"/>
    <property type="match status" value="4"/>
</dbReference>
<name>A0A956M126_UNCEI</name>
<evidence type="ECO:0000313" key="22">
    <source>
        <dbReference type="Proteomes" id="UP000697710"/>
    </source>
</evidence>
<dbReference type="InterPro" id="IPR011765">
    <property type="entry name" value="Pept_M16_N"/>
</dbReference>
<gene>
    <name evidence="21" type="ORF">KC729_15130</name>
</gene>
<keyword evidence="16" id="KW-0472">Membrane</keyword>
<reference evidence="21" key="1">
    <citation type="submission" date="2020-04" db="EMBL/GenBank/DDBJ databases">
        <authorList>
            <person name="Zhang T."/>
        </authorList>
    </citation>
    <scope>NUCLEOTIDE SEQUENCE</scope>
    <source>
        <strain evidence="21">HKST-UBA01</strain>
    </source>
</reference>
<dbReference type="Pfam" id="PF05193">
    <property type="entry name" value="Peptidase_M16_C"/>
    <property type="match status" value="1"/>
</dbReference>
<dbReference type="FunFam" id="3.30.830.10:FF:000005">
    <property type="entry name" value="nardilysin isoform X1"/>
    <property type="match status" value="1"/>
</dbReference>
<evidence type="ECO:0000256" key="2">
    <source>
        <dbReference type="ARBA" id="ARBA00002184"/>
    </source>
</evidence>
<keyword evidence="6" id="KW-0645">Protease</keyword>
<feature type="domain" description="Coenzyme PQQ synthesis protein F-like C-terminal lobe" evidence="20">
    <location>
        <begin position="861"/>
        <end position="953"/>
    </location>
</feature>
<evidence type="ECO:0000256" key="11">
    <source>
        <dbReference type="ARBA" id="ARBA00029597"/>
    </source>
</evidence>
<feature type="domain" description="Peptidase M16 middle/third" evidence="19">
    <location>
        <begin position="481"/>
        <end position="752"/>
    </location>
</feature>
<dbReference type="EMBL" id="JAGQHR010000548">
    <property type="protein sequence ID" value="MCA9729023.1"/>
    <property type="molecule type" value="Genomic_DNA"/>
</dbReference>
<feature type="transmembrane region" description="Helical" evidence="16">
    <location>
        <begin position="86"/>
        <end position="105"/>
    </location>
</feature>
<comment type="function">
    <text evidence="2">Endopeptidase that degrades small peptides of less than 7 kDa, such as glucagon and insulin.</text>
</comment>
<comment type="similarity">
    <text evidence="3 14">Belongs to the peptidase M16 family.</text>
</comment>
<feature type="domain" description="Peptidase M16 N-terminal" evidence="17">
    <location>
        <begin position="140"/>
        <end position="274"/>
    </location>
</feature>
<dbReference type="GO" id="GO:0046872">
    <property type="term" value="F:metal ion binding"/>
    <property type="evidence" value="ECO:0007669"/>
    <property type="project" value="UniProtKB-KW"/>
</dbReference>
<feature type="region of interest" description="Disordered" evidence="15">
    <location>
        <begin position="51"/>
        <end position="75"/>
    </location>
</feature>
<dbReference type="GO" id="GO:0005737">
    <property type="term" value="C:cytoplasm"/>
    <property type="evidence" value="ECO:0007669"/>
    <property type="project" value="UniProtKB-ARBA"/>
</dbReference>
<dbReference type="PANTHER" id="PTHR43690">
    <property type="entry name" value="NARDILYSIN"/>
    <property type="match status" value="1"/>
</dbReference>
<dbReference type="InterPro" id="IPR007863">
    <property type="entry name" value="Peptidase_M16_C"/>
</dbReference>
<evidence type="ECO:0000256" key="1">
    <source>
        <dbReference type="ARBA" id="ARBA00001947"/>
    </source>
</evidence>
<evidence type="ECO:0000259" key="20">
    <source>
        <dbReference type="Pfam" id="PF22456"/>
    </source>
</evidence>
<evidence type="ECO:0000256" key="8">
    <source>
        <dbReference type="ARBA" id="ARBA00022801"/>
    </source>
</evidence>
<dbReference type="InterPro" id="IPR011249">
    <property type="entry name" value="Metalloenz_LuxS/M16"/>
</dbReference>
<keyword evidence="7" id="KW-0479">Metal-binding</keyword>